<proteinExistence type="predicted"/>
<accession>A0A5B7DT45</accession>
<sequence>MGTRAHDPQDVLLITAQTLQNDRRVEYCLKAACFMWHLVYSRGQPRSTDNSSRLGAGCQISVLAMGAREKNSQEGVADTAPASVVSPTPVRKCILPSPTSGGLSVFLHLRPMLLAMAGEA</sequence>
<evidence type="ECO:0000313" key="2">
    <source>
        <dbReference type="Proteomes" id="UP000324222"/>
    </source>
</evidence>
<gene>
    <name evidence="1" type="ORF">E2C01_017346</name>
</gene>
<evidence type="ECO:0000313" key="1">
    <source>
        <dbReference type="EMBL" id="MPC24267.1"/>
    </source>
</evidence>
<dbReference type="AlphaFoldDB" id="A0A5B7DT45"/>
<comment type="caution">
    <text evidence="1">The sequence shown here is derived from an EMBL/GenBank/DDBJ whole genome shotgun (WGS) entry which is preliminary data.</text>
</comment>
<keyword evidence="2" id="KW-1185">Reference proteome</keyword>
<protein>
    <submittedName>
        <fullName evidence="1">Uncharacterized protein</fullName>
    </submittedName>
</protein>
<organism evidence="1 2">
    <name type="scientific">Portunus trituberculatus</name>
    <name type="common">Swimming crab</name>
    <name type="synonym">Neptunus trituberculatus</name>
    <dbReference type="NCBI Taxonomy" id="210409"/>
    <lineage>
        <taxon>Eukaryota</taxon>
        <taxon>Metazoa</taxon>
        <taxon>Ecdysozoa</taxon>
        <taxon>Arthropoda</taxon>
        <taxon>Crustacea</taxon>
        <taxon>Multicrustacea</taxon>
        <taxon>Malacostraca</taxon>
        <taxon>Eumalacostraca</taxon>
        <taxon>Eucarida</taxon>
        <taxon>Decapoda</taxon>
        <taxon>Pleocyemata</taxon>
        <taxon>Brachyura</taxon>
        <taxon>Eubrachyura</taxon>
        <taxon>Portunoidea</taxon>
        <taxon>Portunidae</taxon>
        <taxon>Portuninae</taxon>
        <taxon>Portunus</taxon>
    </lineage>
</organism>
<name>A0A5B7DT45_PORTR</name>
<reference evidence="1 2" key="1">
    <citation type="submission" date="2019-05" db="EMBL/GenBank/DDBJ databases">
        <title>Another draft genome of Portunus trituberculatus and its Hox gene families provides insights of decapod evolution.</title>
        <authorList>
            <person name="Jeong J.-H."/>
            <person name="Song I."/>
            <person name="Kim S."/>
            <person name="Choi T."/>
            <person name="Kim D."/>
            <person name="Ryu S."/>
            <person name="Kim W."/>
        </authorList>
    </citation>
    <scope>NUCLEOTIDE SEQUENCE [LARGE SCALE GENOMIC DNA]</scope>
    <source>
        <tissue evidence="1">Muscle</tissue>
    </source>
</reference>
<dbReference type="EMBL" id="VSRR010001308">
    <property type="protein sequence ID" value="MPC24267.1"/>
    <property type="molecule type" value="Genomic_DNA"/>
</dbReference>
<dbReference type="Proteomes" id="UP000324222">
    <property type="component" value="Unassembled WGS sequence"/>
</dbReference>